<evidence type="ECO:0000256" key="7">
    <source>
        <dbReference type="PROSITE-ProRule" id="PRU01094"/>
    </source>
</evidence>
<dbReference type="PANTHER" id="PTHR14009:SF6">
    <property type="entry name" value="LETM1 RBD DOMAIN-CONTAINING PROTEIN"/>
    <property type="match status" value="1"/>
</dbReference>
<accession>A0A9P6RRG6</accession>
<dbReference type="EMBL" id="JAAAIP010000060">
    <property type="protein sequence ID" value="KAG0327271.1"/>
    <property type="molecule type" value="Genomic_DNA"/>
</dbReference>
<comment type="subcellular location">
    <subcellularLocation>
        <location evidence="1">Mitochondrion inner membrane</location>
        <topology evidence="1">Single-pass membrane protein</topology>
    </subcellularLocation>
</comment>
<evidence type="ECO:0000256" key="6">
    <source>
        <dbReference type="ARBA" id="ARBA00023136"/>
    </source>
</evidence>
<dbReference type="Proteomes" id="UP000738325">
    <property type="component" value="Unassembled WGS sequence"/>
</dbReference>
<evidence type="ECO:0000256" key="9">
    <source>
        <dbReference type="SAM" id="Phobius"/>
    </source>
</evidence>
<dbReference type="InterPro" id="IPR044202">
    <property type="entry name" value="LETM1/MDM38-like"/>
</dbReference>
<comment type="caution">
    <text evidence="11">The sequence shown here is derived from an EMBL/GenBank/DDBJ whole genome shotgun (WGS) entry which is preliminary data.</text>
</comment>
<organism evidence="11 12">
    <name type="scientific">Dissophora globulifera</name>
    <dbReference type="NCBI Taxonomy" id="979702"/>
    <lineage>
        <taxon>Eukaryota</taxon>
        <taxon>Fungi</taxon>
        <taxon>Fungi incertae sedis</taxon>
        <taxon>Mucoromycota</taxon>
        <taxon>Mortierellomycotina</taxon>
        <taxon>Mortierellomycetes</taxon>
        <taxon>Mortierellales</taxon>
        <taxon>Mortierellaceae</taxon>
        <taxon>Dissophora</taxon>
    </lineage>
</organism>
<reference evidence="11" key="1">
    <citation type="journal article" date="2020" name="Fungal Divers.">
        <title>Resolving the Mortierellaceae phylogeny through synthesis of multi-gene phylogenetics and phylogenomics.</title>
        <authorList>
            <person name="Vandepol N."/>
            <person name="Liber J."/>
            <person name="Desiro A."/>
            <person name="Na H."/>
            <person name="Kennedy M."/>
            <person name="Barry K."/>
            <person name="Grigoriev I.V."/>
            <person name="Miller A.N."/>
            <person name="O'Donnell K."/>
            <person name="Stajich J.E."/>
            <person name="Bonito G."/>
        </authorList>
    </citation>
    <scope>NUCLEOTIDE SEQUENCE</scope>
    <source>
        <strain evidence="11">REB-010B</strain>
    </source>
</reference>
<dbReference type="InterPro" id="IPR033122">
    <property type="entry name" value="LETM1-like_RBD"/>
</dbReference>
<evidence type="ECO:0000313" key="12">
    <source>
        <dbReference type="Proteomes" id="UP000738325"/>
    </source>
</evidence>
<keyword evidence="2 9" id="KW-0812">Transmembrane</keyword>
<evidence type="ECO:0000259" key="10">
    <source>
        <dbReference type="PROSITE" id="PS51758"/>
    </source>
</evidence>
<evidence type="ECO:0000256" key="8">
    <source>
        <dbReference type="SAM" id="MobiDB-lite"/>
    </source>
</evidence>
<evidence type="ECO:0000256" key="4">
    <source>
        <dbReference type="ARBA" id="ARBA00022989"/>
    </source>
</evidence>
<keyword evidence="5 7" id="KW-0496">Mitochondrion</keyword>
<dbReference type="AlphaFoldDB" id="A0A9P6RRG6"/>
<dbReference type="PANTHER" id="PTHR14009">
    <property type="entry name" value="LEUCINE ZIPPER-EF-HAND CONTAINING TRANSMEMBRANE PROTEIN"/>
    <property type="match status" value="1"/>
</dbReference>
<dbReference type="GO" id="GO:0005743">
    <property type="term" value="C:mitochondrial inner membrane"/>
    <property type="evidence" value="ECO:0007669"/>
    <property type="project" value="UniProtKB-SubCell"/>
</dbReference>
<evidence type="ECO:0000256" key="3">
    <source>
        <dbReference type="ARBA" id="ARBA00022792"/>
    </source>
</evidence>
<feature type="region of interest" description="Disordered" evidence="8">
    <location>
        <begin position="60"/>
        <end position="80"/>
    </location>
</feature>
<gene>
    <name evidence="11" type="ORF">BGZ99_008032</name>
</gene>
<dbReference type="OrthoDB" id="73691at2759"/>
<proteinExistence type="predicted"/>
<keyword evidence="6 9" id="KW-0472">Membrane</keyword>
<keyword evidence="3" id="KW-0999">Mitochondrion inner membrane</keyword>
<name>A0A9P6RRG6_9FUNG</name>
<feature type="transmembrane region" description="Helical" evidence="9">
    <location>
        <begin position="179"/>
        <end position="203"/>
    </location>
</feature>
<evidence type="ECO:0000313" key="11">
    <source>
        <dbReference type="EMBL" id="KAG0327271.1"/>
    </source>
</evidence>
<dbReference type="PROSITE" id="PS51758">
    <property type="entry name" value="LETM1_RBD"/>
    <property type="match status" value="1"/>
</dbReference>
<keyword evidence="12" id="KW-1185">Reference proteome</keyword>
<dbReference type="GO" id="GO:0030003">
    <property type="term" value="P:intracellular monoatomic cation homeostasis"/>
    <property type="evidence" value="ECO:0007669"/>
    <property type="project" value="TreeGrafter"/>
</dbReference>
<protein>
    <recommendedName>
        <fullName evidence="10">Letm1 RBD domain-containing protein</fullName>
    </recommendedName>
</protein>
<evidence type="ECO:0000256" key="1">
    <source>
        <dbReference type="ARBA" id="ARBA00004434"/>
    </source>
</evidence>
<sequence>MSGTIIRVATRLGNQVNARNISSVAHSSVKITGFLLREPQLTTRHIPAFSQFHGATFYSTSNTKSTKEPVPVHPEPAPIDDLIKPIRSGTDGSVAPENVVPTISALEPSAATGVVGKAKSFLRKGKEIVIQCKDGVKLLWVNKKIVASLKKAQKEDGHQLTRREFQLIHKTDIDIKRMIPFGLVFLLATEYIPLIIIFAPQLIPSTCVTPSQLEGRRKKIHEKRSVMTEKLIRLNRREINKEALANYNSFIAIAKKYGDGFEYSMIDRGHLASFCRFMGLSGFGPKFMLSKRLDKHMNYLKKDDLLLHKDGIDTLTFAELQLANEERGMRSLEVSKEHLERSLGYWLKLSLNNDATVPPALMVFSRMFLLHSKFKSDALKK</sequence>
<feature type="domain" description="Letm1 RBD" evidence="10">
    <location>
        <begin position="185"/>
        <end position="381"/>
    </location>
</feature>
<evidence type="ECO:0000256" key="5">
    <source>
        <dbReference type="ARBA" id="ARBA00023128"/>
    </source>
</evidence>
<keyword evidence="4 9" id="KW-1133">Transmembrane helix</keyword>
<dbReference type="GO" id="GO:0043022">
    <property type="term" value="F:ribosome binding"/>
    <property type="evidence" value="ECO:0007669"/>
    <property type="project" value="InterPro"/>
</dbReference>
<evidence type="ECO:0000256" key="2">
    <source>
        <dbReference type="ARBA" id="ARBA00022692"/>
    </source>
</evidence>
<dbReference type="Pfam" id="PF07766">
    <property type="entry name" value="LETM1_RBD"/>
    <property type="match status" value="1"/>
</dbReference>